<feature type="zinc finger region" description="C3H1-type" evidence="1">
    <location>
        <begin position="47"/>
        <end position="75"/>
    </location>
</feature>
<dbReference type="SMART" id="SM00356">
    <property type="entry name" value="ZnF_C3H1"/>
    <property type="match status" value="2"/>
</dbReference>
<dbReference type="InterPro" id="IPR000571">
    <property type="entry name" value="Znf_CCCH"/>
</dbReference>
<organism evidence="3">
    <name type="scientific">Neobodo designis</name>
    <name type="common">Flagellated protozoan</name>
    <name type="synonym">Bodo designis</name>
    <dbReference type="NCBI Taxonomy" id="312471"/>
    <lineage>
        <taxon>Eukaryota</taxon>
        <taxon>Discoba</taxon>
        <taxon>Euglenozoa</taxon>
        <taxon>Kinetoplastea</taxon>
        <taxon>Metakinetoplastina</taxon>
        <taxon>Neobodonida</taxon>
        <taxon>Neobodo</taxon>
    </lineage>
</organism>
<name>A0A7S1W7S7_NEODS</name>
<dbReference type="PROSITE" id="PS50103">
    <property type="entry name" value="ZF_C3H1"/>
    <property type="match status" value="2"/>
</dbReference>
<gene>
    <name evidence="3" type="ORF">NDES1114_LOCUS33834</name>
</gene>
<keyword evidence="1" id="KW-0862">Zinc</keyword>
<feature type="domain" description="C3H1-type" evidence="2">
    <location>
        <begin position="47"/>
        <end position="75"/>
    </location>
</feature>
<keyword evidence="1" id="KW-0479">Metal-binding</keyword>
<feature type="domain" description="C3H1-type" evidence="2">
    <location>
        <begin position="137"/>
        <end position="165"/>
    </location>
</feature>
<feature type="zinc finger region" description="C3H1-type" evidence="1">
    <location>
        <begin position="137"/>
        <end position="165"/>
    </location>
</feature>
<dbReference type="EMBL" id="HBGF01050515">
    <property type="protein sequence ID" value="CAD9152903.1"/>
    <property type="molecule type" value="Transcribed_RNA"/>
</dbReference>
<dbReference type="PANTHER" id="PTHR37562">
    <property type="entry name" value="C3H1-TYPE DOMAIN-CONTAINING PROTEIN-RELATED"/>
    <property type="match status" value="1"/>
</dbReference>
<evidence type="ECO:0000259" key="2">
    <source>
        <dbReference type="PROSITE" id="PS50103"/>
    </source>
</evidence>
<dbReference type="GO" id="GO:0008270">
    <property type="term" value="F:zinc ion binding"/>
    <property type="evidence" value="ECO:0007669"/>
    <property type="project" value="UniProtKB-KW"/>
</dbReference>
<evidence type="ECO:0000313" key="3">
    <source>
        <dbReference type="EMBL" id="CAD9152903.1"/>
    </source>
</evidence>
<reference evidence="3" key="1">
    <citation type="submission" date="2021-01" db="EMBL/GenBank/DDBJ databases">
        <authorList>
            <person name="Corre E."/>
            <person name="Pelletier E."/>
            <person name="Niang G."/>
            <person name="Scheremetjew M."/>
            <person name="Finn R."/>
            <person name="Kale V."/>
            <person name="Holt S."/>
            <person name="Cochrane G."/>
            <person name="Meng A."/>
            <person name="Brown T."/>
            <person name="Cohen L."/>
        </authorList>
    </citation>
    <scope>NUCLEOTIDE SEQUENCE</scope>
    <source>
        <strain evidence="3">CCAP 1951/1</strain>
    </source>
</reference>
<dbReference type="AlphaFoldDB" id="A0A7S1W7S7"/>
<sequence>MPRDTPPAERGQRLAVYSHSDKRVVLHVRTNAITHLPPAASKDFLLLCPHQGVGEDDPAGSCPRGNTCQYVHADLRGAHRTTPHTKRGAVAGFYQTHLPGSRWLVHLPVDGECPPKLAILPSRCVLVTRATPADAQGSLPTACPHFTLRHRCDRGVRCRYVHAVASPPESGIQPGRCLTGGWQNDPYRAVPVLQSPEFDLTEHLPFA</sequence>
<keyword evidence="1" id="KW-0863">Zinc-finger</keyword>
<dbReference type="PANTHER" id="PTHR37562:SF5">
    <property type="entry name" value="C3H1-TYPE DOMAIN-CONTAINING PROTEIN"/>
    <property type="match status" value="1"/>
</dbReference>
<accession>A0A7S1W7S7</accession>
<proteinExistence type="predicted"/>
<evidence type="ECO:0000256" key="1">
    <source>
        <dbReference type="PROSITE-ProRule" id="PRU00723"/>
    </source>
</evidence>
<protein>
    <recommendedName>
        <fullName evidence="2">C3H1-type domain-containing protein</fullName>
    </recommendedName>
</protein>